<keyword evidence="2" id="KW-1185">Reference proteome</keyword>
<accession>B4LBH6</accession>
<protein>
    <recommendedName>
        <fullName evidence="3">3'-5' exonuclease domain-containing protein</fullName>
    </recommendedName>
</protein>
<dbReference type="Gene3D" id="3.30.420.10">
    <property type="entry name" value="Ribonuclease H-like superfamily/Ribonuclease H"/>
    <property type="match status" value="1"/>
</dbReference>
<dbReference type="InParanoid" id="B4LBH6"/>
<dbReference type="KEGG" id="dvi:6622619"/>
<dbReference type="SUPFAM" id="SSF53098">
    <property type="entry name" value="Ribonuclease H-like"/>
    <property type="match status" value="1"/>
</dbReference>
<dbReference type="STRING" id="7244.B4LBH6"/>
<sequence length="282" mass="32049">MSDDNSNFEDIDNSDNDSVESFATAAAWERKSIKSAPLLPHELLSLQQKLKRIVVIQQTDQSYHRALSDIRDQAIISVLVEPSFYGRHCITSVMVIATANNTYVFDLKALGVIFRELSVLLEAEYPRKIMHYSHRICDLLFHQHKLRINGICDTFVALCVARQDRCNCTLQDAISLIFELPLSELTCDEITSASESLRNFTARPLSRGQIQYLGKLAILQHKLHDTLIYGNICSDLQQMSEKFSCEFNKQKKSDEVALNMRPGSKTGFECIDPYYKISTSVD</sequence>
<evidence type="ECO:0008006" key="3">
    <source>
        <dbReference type="Google" id="ProtNLM"/>
    </source>
</evidence>
<dbReference type="AlphaFoldDB" id="B4LBH6"/>
<dbReference type="PANTHER" id="PTHR46628">
    <property type="entry name" value="PIRNA BIOGENESIS PROTEIN EXD1"/>
    <property type="match status" value="1"/>
</dbReference>
<evidence type="ECO:0000313" key="1">
    <source>
        <dbReference type="EMBL" id="EDW70786.1"/>
    </source>
</evidence>
<dbReference type="SMR" id="B4LBH6"/>
<dbReference type="InterPro" id="IPR036397">
    <property type="entry name" value="RNaseH_sf"/>
</dbReference>
<name>B4LBH6_DROVI</name>
<dbReference type="PANTHER" id="PTHR46628:SF1">
    <property type="entry name" value="PIRNA BIOGENESIS PROTEIN EXD1"/>
    <property type="match status" value="1"/>
</dbReference>
<dbReference type="GO" id="GO:1990923">
    <property type="term" value="C:PET complex"/>
    <property type="evidence" value="ECO:0007669"/>
    <property type="project" value="TreeGrafter"/>
</dbReference>
<dbReference type="OMA" id="HYSHRIC"/>
<dbReference type="HOGENOM" id="CLU_987886_0_0_1"/>
<reference evidence="1 2" key="1">
    <citation type="journal article" date="2007" name="Nature">
        <title>Evolution of genes and genomes on the Drosophila phylogeny.</title>
        <authorList>
            <consortium name="Drosophila 12 Genomes Consortium"/>
            <person name="Clark A.G."/>
            <person name="Eisen M.B."/>
            <person name="Smith D.R."/>
            <person name="Bergman C.M."/>
            <person name="Oliver B."/>
            <person name="Markow T.A."/>
            <person name="Kaufman T.C."/>
            <person name="Kellis M."/>
            <person name="Gelbart W."/>
            <person name="Iyer V.N."/>
            <person name="Pollard D.A."/>
            <person name="Sackton T.B."/>
            <person name="Larracuente A.M."/>
            <person name="Singh N.D."/>
            <person name="Abad J.P."/>
            <person name="Abt D.N."/>
            <person name="Adryan B."/>
            <person name="Aguade M."/>
            <person name="Akashi H."/>
            <person name="Anderson W.W."/>
            <person name="Aquadro C.F."/>
            <person name="Ardell D.H."/>
            <person name="Arguello R."/>
            <person name="Artieri C.G."/>
            <person name="Barbash D.A."/>
            <person name="Barker D."/>
            <person name="Barsanti P."/>
            <person name="Batterham P."/>
            <person name="Batzoglou S."/>
            <person name="Begun D."/>
            <person name="Bhutkar A."/>
            <person name="Blanco E."/>
            <person name="Bosak S.A."/>
            <person name="Bradley R.K."/>
            <person name="Brand A.D."/>
            <person name="Brent M.R."/>
            <person name="Brooks A.N."/>
            <person name="Brown R.H."/>
            <person name="Butlin R.K."/>
            <person name="Caggese C."/>
            <person name="Calvi B.R."/>
            <person name="Bernardo de Carvalho A."/>
            <person name="Caspi A."/>
            <person name="Castrezana S."/>
            <person name="Celniker S.E."/>
            <person name="Chang J.L."/>
            <person name="Chapple C."/>
            <person name="Chatterji S."/>
            <person name="Chinwalla A."/>
            <person name="Civetta A."/>
            <person name="Clifton S.W."/>
            <person name="Comeron J.M."/>
            <person name="Costello J.C."/>
            <person name="Coyne J.A."/>
            <person name="Daub J."/>
            <person name="David R.G."/>
            <person name="Delcher A.L."/>
            <person name="Delehaunty K."/>
            <person name="Do C.B."/>
            <person name="Ebling H."/>
            <person name="Edwards K."/>
            <person name="Eickbush T."/>
            <person name="Evans J.D."/>
            <person name="Filipski A."/>
            <person name="Findeiss S."/>
            <person name="Freyhult E."/>
            <person name="Fulton L."/>
            <person name="Fulton R."/>
            <person name="Garcia A.C."/>
            <person name="Gardiner A."/>
            <person name="Garfield D.A."/>
            <person name="Garvin B.E."/>
            <person name="Gibson G."/>
            <person name="Gilbert D."/>
            <person name="Gnerre S."/>
            <person name="Godfrey J."/>
            <person name="Good R."/>
            <person name="Gotea V."/>
            <person name="Gravely B."/>
            <person name="Greenberg A.J."/>
            <person name="Griffiths-Jones S."/>
            <person name="Gross S."/>
            <person name="Guigo R."/>
            <person name="Gustafson E.A."/>
            <person name="Haerty W."/>
            <person name="Hahn M.W."/>
            <person name="Halligan D.L."/>
            <person name="Halpern A.L."/>
            <person name="Halter G.M."/>
            <person name="Han M.V."/>
            <person name="Heger A."/>
            <person name="Hillier L."/>
            <person name="Hinrichs A.S."/>
            <person name="Holmes I."/>
            <person name="Hoskins R.A."/>
            <person name="Hubisz M.J."/>
            <person name="Hultmark D."/>
            <person name="Huntley M.A."/>
            <person name="Jaffe D.B."/>
            <person name="Jagadeeshan S."/>
            <person name="Jeck W.R."/>
            <person name="Johnson J."/>
            <person name="Jones C.D."/>
            <person name="Jordan W.C."/>
            <person name="Karpen G.H."/>
            <person name="Kataoka E."/>
            <person name="Keightley P.D."/>
            <person name="Kheradpour P."/>
            <person name="Kirkness E.F."/>
            <person name="Koerich L.B."/>
            <person name="Kristiansen K."/>
            <person name="Kudrna D."/>
            <person name="Kulathinal R.J."/>
            <person name="Kumar S."/>
            <person name="Kwok R."/>
            <person name="Lander E."/>
            <person name="Langley C.H."/>
            <person name="Lapoint R."/>
            <person name="Lazzaro B.P."/>
            <person name="Lee S.J."/>
            <person name="Levesque L."/>
            <person name="Li R."/>
            <person name="Lin C.F."/>
            <person name="Lin M.F."/>
            <person name="Lindblad-Toh K."/>
            <person name="Llopart A."/>
            <person name="Long M."/>
            <person name="Low L."/>
            <person name="Lozovsky E."/>
            <person name="Lu J."/>
            <person name="Luo M."/>
            <person name="Machado C.A."/>
            <person name="Makalowski W."/>
            <person name="Marzo M."/>
            <person name="Matsuda M."/>
            <person name="Matzkin L."/>
            <person name="McAllister B."/>
            <person name="McBride C.S."/>
            <person name="McKernan B."/>
            <person name="McKernan K."/>
            <person name="Mendez-Lago M."/>
            <person name="Minx P."/>
            <person name="Mollenhauer M.U."/>
            <person name="Montooth K."/>
            <person name="Mount S.M."/>
            <person name="Mu X."/>
            <person name="Myers E."/>
            <person name="Negre B."/>
            <person name="Newfeld S."/>
            <person name="Nielsen R."/>
            <person name="Noor M.A."/>
            <person name="O'Grady P."/>
            <person name="Pachter L."/>
            <person name="Papaceit M."/>
            <person name="Parisi M.J."/>
            <person name="Parisi M."/>
            <person name="Parts L."/>
            <person name="Pedersen J.S."/>
            <person name="Pesole G."/>
            <person name="Phillippy A.M."/>
            <person name="Ponting C.P."/>
            <person name="Pop M."/>
            <person name="Porcelli D."/>
            <person name="Powell J.R."/>
            <person name="Prohaska S."/>
            <person name="Pruitt K."/>
            <person name="Puig M."/>
            <person name="Quesneville H."/>
            <person name="Ram K.R."/>
            <person name="Rand D."/>
            <person name="Rasmussen M.D."/>
            <person name="Reed L.K."/>
            <person name="Reenan R."/>
            <person name="Reily A."/>
            <person name="Remington K.A."/>
            <person name="Rieger T.T."/>
            <person name="Ritchie M.G."/>
            <person name="Robin C."/>
            <person name="Rogers Y.H."/>
            <person name="Rohde C."/>
            <person name="Rozas J."/>
            <person name="Rubenfield M.J."/>
            <person name="Ruiz A."/>
            <person name="Russo S."/>
            <person name="Salzberg S.L."/>
            <person name="Sanchez-Gracia A."/>
            <person name="Saranga D.J."/>
            <person name="Sato H."/>
            <person name="Schaeffer S.W."/>
            <person name="Schatz M.C."/>
            <person name="Schlenke T."/>
            <person name="Schwartz R."/>
            <person name="Segarra C."/>
            <person name="Singh R.S."/>
            <person name="Sirot L."/>
            <person name="Sirota M."/>
            <person name="Sisneros N.B."/>
            <person name="Smith C.D."/>
            <person name="Smith T.F."/>
            <person name="Spieth J."/>
            <person name="Stage D.E."/>
            <person name="Stark A."/>
            <person name="Stephan W."/>
            <person name="Strausberg R.L."/>
            <person name="Strempel S."/>
            <person name="Sturgill D."/>
            <person name="Sutton G."/>
            <person name="Sutton G.G."/>
            <person name="Tao W."/>
            <person name="Teichmann S."/>
            <person name="Tobari Y.N."/>
            <person name="Tomimura Y."/>
            <person name="Tsolas J.M."/>
            <person name="Valente V.L."/>
            <person name="Venter E."/>
            <person name="Venter J.C."/>
            <person name="Vicario S."/>
            <person name="Vieira F.G."/>
            <person name="Vilella A.J."/>
            <person name="Villasante A."/>
            <person name="Walenz B."/>
            <person name="Wang J."/>
            <person name="Wasserman M."/>
            <person name="Watts T."/>
            <person name="Wilson D."/>
            <person name="Wilson R.K."/>
            <person name="Wing R.A."/>
            <person name="Wolfner M.F."/>
            <person name="Wong A."/>
            <person name="Wong G.K."/>
            <person name="Wu C.I."/>
            <person name="Wu G."/>
            <person name="Yamamoto D."/>
            <person name="Yang H.P."/>
            <person name="Yang S.P."/>
            <person name="Yorke J.A."/>
            <person name="Yoshida K."/>
            <person name="Zdobnov E."/>
            <person name="Zhang P."/>
            <person name="Zhang Y."/>
            <person name="Zimin A.V."/>
            <person name="Baldwin J."/>
            <person name="Abdouelleil A."/>
            <person name="Abdulkadir J."/>
            <person name="Abebe A."/>
            <person name="Abera B."/>
            <person name="Abreu J."/>
            <person name="Acer S.C."/>
            <person name="Aftuck L."/>
            <person name="Alexander A."/>
            <person name="An P."/>
            <person name="Anderson E."/>
            <person name="Anderson S."/>
            <person name="Arachi H."/>
            <person name="Azer M."/>
            <person name="Bachantsang P."/>
            <person name="Barry A."/>
            <person name="Bayul T."/>
            <person name="Berlin A."/>
            <person name="Bessette D."/>
            <person name="Bloom T."/>
            <person name="Blye J."/>
            <person name="Boguslavskiy L."/>
            <person name="Bonnet C."/>
            <person name="Boukhgalter B."/>
            <person name="Bourzgui I."/>
            <person name="Brown A."/>
            <person name="Cahill P."/>
            <person name="Channer S."/>
            <person name="Cheshatsang Y."/>
            <person name="Chuda L."/>
            <person name="Citroen M."/>
            <person name="Collymore A."/>
            <person name="Cooke P."/>
            <person name="Costello M."/>
            <person name="D'Aco K."/>
            <person name="Daza R."/>
            <person name="De Haan G."/>
            <person name="DeGray S."/>
            <person name="DeMaso C."/>
            <person name="Dhargay N."/>
            <person name="Dooley K."/>
            <person name="Dooley E."/>
            <person name="Doricent M."/>
            <person name="Dorje P."/>
            <person name="Dorjee K."/>
            <person name="Dupes A."/>
            <person name="Elong R."/>
            <person name="Falk J."/>
            <person name="Farina A."/>
            <person name="Faro S."/>
            <person name="Ferguson D."/>
            <person name="Fisher S."/>
            <person name="Foley C.D."/>
            <person name="Franke A."/>
            <person name="Friedrich D."/>
            <person name="Gadbois L."/>
            <person name="Gearin G."/>
            <person name="Gearin C.R."/>
            <person name="Giannoukos G."/>
            <person name="Goode T."/>
            <person name="Graham J."/>
            <person name="Grandbois E."/>
            <person name="Grewal S."/>
            <person name="Gyaltsen K."/>
            <person name="Hafez N."/>
            <person name="Hagos B."/>
            <person name="Hall J."/>
            <person name="Henson C."/>
            <person name="Hollinger A."/>
            <person name="Honan T."/>
            <person name="Huard M.D."/>
            <person name="Hughes L."/>
            <person name="Hurhula B."/>
            <person name="Husby M.E."/>
            <person name="Kamat A."/>
            <person name="Kanga B."/>
            <person name="Kashin S."/>
            <person name="Khazanovich D."/>
            <person name="Kisner P."/>
            <person name="Lance K."/>
            <person name="Lara M."/>
            <person name="Lee W."/>
            <person name="Lennon N."/>
            <person name="Letendre F."/>
            <person name="LeVine R."/>
            <person name="Lipovsky A."/>
            <person name="Liu X."/>
            <person name="Liu J."/>
            <person name="Liu S."/>
            <person name="Lokyitsang T."/>
            <person name="Lokyitsang Y."/>
            <person name="Lubonja R."/>
            <person name="Lui A."/>
            <person name="MacDonald P."/>
            <person name="Magnisalis V."/>
            <person name="Maru K."/>
            <person name="Matthews C."/>
            <person name="McCusker W."/>
            <person name="McDonough S."/>
            <person name="Mehta T."/>
            <person name="Meldrim J."/>
            <person name="Meneus L."/>
            <person name="Mihai O."/>
            <person name="Mihalev A."/>
            <person name="Mihova T."/>
            <person name="Mittelman R."/>
            <person name="Mlenga V."/>
            <person name="Montmayeur A."/>
            <person name="Mulrain L."/>
            <person name="Navidi A."/>
            <person name="Naylor J."/>
            <person name="Negash T."/>
            <person name="Nguyen T."/>
            <person name="Nguyen N."/>
            <person name="Nicol R."/>
            <person name="Norbu C."/>
            <person name="Norbu N."/>
            <person name="Novod N."/>
            <person name="O'Neill B."/>
            <person name="Osman S."/>
            <person name="Markiewicz E."/>
            <person name="Oyono O.L."/>
            <person name="Patti C."/>
            <person name="Phunkhang P."/>
            <person name="Pierre F."/>
            <person name="Priest M."/>
            <person name="Raghuraman S."/>
            <person name="Rege F."/>
            <person name="Reyes R."/>
            <person name="Rise C."/>
            <person name="Rogov P."/>
            <person name="Ross K."/>
            <person name="Ryan E."/>
            <person name="Settipalli S."/>
            <person name="Shea T."/>
            <person name="Sherpa N."/>
            <person name="Shi L."/>
            <person name="Shih D."/>
            <person name="Sparrow T."/>
            <person name="Spaulding J."/>
            <person name="Stalker J."/>
            <person name="Stange-Thomann N."/>
            <person name="Stavropoulos S."/>
            <person name="Stone C."/>
            <person name="Strader C."/>
            <person name="Tesfaye S."/>
            <person name="Thomson T."/>
            <person name="Thoulutsang Y."/>
            <person name="Thoulutsang D."/>
            <person name="Topham K."/>
            <person name="Topping I."/>
            <person name="Tsamla T."/>
            <person name="Vassiliev H."/>
            <person name="Vo A."/>
            <person name="Wangchuk T."/>
            <person name="Wangdi T."/>
            <person name="Weiand M."/>
            <person name="Wilkinson J."/>
            <person name="Wilson A."/>
            <person name="Yadav S."/>
            <person name="Young G."/>
            <person name="Yu Q."/>
            <person name="Zembek L."/>
            <person name="Zhong D."/>
            <person name="Zimmer A."/>
            <person name="Zwirko Z."/>
            <person name="Jaffe D.B."/>
            <person name="Alvarez P."/>
            <person name="Brockman W."/>
            <person name="Butler J."/>
            <person name="Chin C."/>
            <person name="Gnerre S."/>
            <person name="Grabherr M."/>
            <person name="Kleber M."/>
            <person name="Mauceli E."/>
            <person name="MacCallum I."/>
        </authorList>
    </citation>
    <scope>NUCLEOTIDE SEQUENCE [LARGE SCALE GENOMIC DNA]</scope>
    <source>
        <strain evidence="2">Tucson 15010-1051.87</strain>
    </source>
</reference>
<dbReference type="OrthoDB" id="26838at2759"/>
<dbReference type="eggNOG" id="KOG2405">
    <property type="taxonomic scope" value="Eukaryota"/>
</dbReference>
<gene>
    <name evidence="1" type="primary">Dvir\GJ11350</name>
    <name evidence="1" type="ORF">Dvir_GJ11350</name>
</gene>
<dbReference type="PhylomeDB" id="B4LBH6"/>
<dbReference type="EMBL" id="CH940647">
    <property type="protein sequence ID" value="EDW70786.1"/>
    <property type="molecule type" value="Genomic_DNA"/>
</dbReference>
<evidence type="ECO:0000313" key="2">
    <source>
        <dbReference type="Proteomes" id="UP000008792"/>
    </source>
</evidence>
<organism evidence="1 2">
    <name type="scientific">Drosophila virilis</name>
    <name type="common">Fruit fly</name>
    <dbReference type="NCBI Taxonomy" id="7244"/>
    <lineage>
        <taxon>Eukaryota</taxon>
        <taxon>Metazoa</taxon>
        <taxon>Ecdysozoa</taxon>
        <taxon>Arthropoda</taxon>
        <taxon>Hexapoda</taxon>
        <taxon>Insecta</taxon>
        <taxon>Pterygota</taxon>
        <taxon>Neoptera</taxon>
        <taxon>Endopterygota</taxon>
        <taxon>Diptera</taxon>
        <taxon>Brachycera</taxon>
        <taxon>Muscomorpha</taxon>
        <taxon>Ephydroidea</taxon>
        <taxon>Drosophilidae</taxon>
        <taxon>Drosophila</taxon>
    </lineage>
</organism>
<dbReference type="FunCoup" id="B4LBH6">
    <property type="interactions" value="7"/>
</dbReference>
<dbReference type="GO" id="GO:0003676">
    <property type="term" value="F:nucleic acid binding"/>
    <property type="evidence" value="ECO:0007669"/>
    <property type="project" value="InterPro"/>
</dbReference>
<dbReference type="Proteomes" id="UP000008792">
    <property type="component" value="Unassembled WGS sequence"/>
</dbReference>
<dbReference type="InterPro" id="IPR012337">
    <property type="entry name" value="RNaseH-like_sf"/>
</dbReference>
<proteinExistence type="predicted"/>
<dbReference type="GO" id="GO:0034587">
    <property type="term" value="P:piRNA processing"/>
    <property type="evidence" value="ECO:0007669"/>
    <property type="project" value="TreeGrafter"/>
</dbReference>
<dbReference type="InterPro" id="IPR052144">
    <property type="entry name" value="piRNA_biogenesis_EXD1"/>
</dbReference>